<feature type="compositionally biased region" description="Basic and acidic residues" evidence="1">
    <location>
        <begin position="317"/>
        <end position="331"/>
    </location>
</feature>
<feature type="compositionally biased region" description="Polar residues" evidence="1">
    <location>
        <begin position="410"/>
        <end position="434"/>
    </location>
</feature>
<evidence type="ECO:0000313" key="4">
    <source>
        <dbReference type="Proteomes" id="UP001431783"/>
    </source>
</evidence>
<evidence type="ECO:0000256" key="2">
    <source>
        <dbReference type="SAM" id="SignalP"/>
    </source>
</evidence>
<feature type="region of interest" description="Disordered" evidence="1">
    <location>
        <begin position="356"/>
        <end position="381"/>
    </location>
</feature>
<protein>
    <submittedName>
        <fullName evidence="3">Uncharacterized protein</fullName>
    </submittedName>
</protein>
<organism evidence="3 4">
    <name type="scientific">Henosepilachna vigintioctopunctata</name>
    <dbReference type="NCBI Taxonomy" id="420089"/>
    <lineage>
        <taxon>Eukaryota</taxon>
        <taxon>Metazoa</taxon>
        <taxon>Ecdysozoa</taxon>
        <taxon>Arthropoda</taxon>
        <taxon>Hexapoda</taxon>
        <taxon>Insecta</taxon>
        <taxon>Pterygota</taxon>
        <taxon>Neoptera</taxon>
        <taxon>Endopterygota</taxon>
        <taxon>Coleoptera</taxon>
        <taxon>Polyphaga</taxon>
        <taxon>Cucujiformia</taxon>
        <taxon>Coccinelloidea</taxon>
        <taxon>Coccinellidae</taxon>
        <taxon>Epilachninae</taxon>
        <taxon>Epilachnini</taxon>
        <taxon>Henosepilachna</taxon>
    </lineage>
</organism>
<feature type="region of interest" description="Disordered" evidence="1">
    <location>
        <begin position="317"/>
        <end position="338"/>
    </location>
</feature>
<comment type="caution">
    <text evidence="3">The sequence shown here is derived from an EMBL/GenBank/DDBJ whole genome shotgun (WGS) entry which is preliminary data.</text>
</comment>
<keyword evidence="4" id="KW-1185">Reference proteome</keyword>
<reference evidence="3 4" key="1">
    <citation type="submission" date="2023-03" db="EMBL/GenBank/DDBJ databases">
        <title>Genome insight into feeding habits of ladybird beetles.</title>
        <authorList>
            <person name="Li H.-S."/>
            <person name="Huang Y.-H."/>
            <person name="Pang H."/>
        </authorList>
    </citation>
    <scope>NUCLEOTIDE SEQUENCE [LARGE SCALE GENOMIC DNA]</scope>
    <source>
        <strain evidence="3">SYSU_2023b</strain>
        <tissue evidence="3">Whole body</tissue>
    </source>
</reference>
<evidence type="ECO:0000256" key="1">
    <source>
        <dbReference type="SAM" id="MobiDB-lite"/>
    </source>
</evidence>
<dbReference type="AlphaFoldDB" id="A0AAW1TT55"/>
<feature type="chain" id="PRO_5043362851" evidence="2">
    <location>
        <begin position="22"/>
        <end position="717"/>
    </location>
</feature>
<dbReference type="EMBL" id="JARQZJ010000032">
    <property type="protein sequence ID" value="KAK9874707.1"/>
    <property type="molecule type" value="Genomic_DNA"/>
</dbReference>
<feature type="region of interest" description="Disordered" evidence="1">
    <location>
        <begin position="401"/>
        <end position="460"/>
    </location>
</feature>
<name>A0AAW1TT55_9CUCU</name>
<dbReference type="Proteomes" id="UP001431783">
    <property type="component" value="Unassembled WGS sequence"/>
</dbReference>
<feature type="compositionally biased region" description="Polar residues" evidence="1">
    <location>
        <begin position="589"/>
        <end position="606"/>
    </location>
</feature>
<keyword evidence="2" id="KW-0732">Signal</keyword>
<evidence type="ECO:0000313" key="3">
    <source>
        <dbReference type="EMBL" id="KAK9874707.1"/>
    </source>
</evidence>
<feature type="compositionally biased region" description="Basic and acidic residues" evidence="1">
    <location>
        <begin position="104"/>
        <end position="120"/>
    </location>
</feature>
<feature type="signal peptide" evidence="2">
    <location>
        <begin position="1"/>
        <end position="21"/>
    </location>
</feature>
<gene>
    <name evidence="3" type="ORF">WA026_005526</name>
</gene>
<feature type="region of interest" description="Disordered" evidence="1">
    <location>
        <begin position="587"/>
        <end position="606"/>
    </location>
</feature>
<accession>A0AAW1TT55</accession>
<sequence length="717" mass="79079">MKIIHSLVFFLLILMLRKTIGGAIKAPLHIITLEDVTSAEREELKAIGEQYERTKRSGSGSPDLLSSLKYILASGAKAKLTLLGRASAAASSSIASSSSSSKSYSDHEYVYHHPPEHPKSDPWSSKKSVLNTLLQAVKAIKGGVLALKGQLIKGGGYLLVGGGNLVKSKGEAISNLGKKIARNAFRDIHPDHSSEVHEDVSYGHYHSIGTKYGPPSEPIHVDHFHHDFHDPYPDKTPGPQSGILILKRAPSGKEPHSLHGSETNIASVASVEPEPQFGNIVGKLLSAASSLNPDSPAPFTNYKQPYPQPIQYTADEDVHSNDSDQHDHGNFDSDFELEPAFDSPEANRIIEPQKTGELKFGPDSFSHDNQADNHNPSDLPTVEQALPHISTENFHTKQQNLHENPHVPTSHVNNDFNQQPPLENSPPSFSSIQKPNPFEATLNSGPFAEPPSSNQNFLGSNIQSSVGNTIFIPETSNHLNAPQLSALNFAQTFPLKQGSPHQDLFPAKDNFDQGPPLSIIPYNHNFFEHNFAAPPKHLFHNDNSLDLQAPPRFEVDHPPFPLVQNSLTAGVKIDHDFKNFVELRDTKSNKPQSFQSPRKPTKTYNNYRGVVRGTPVVNAHFVNPSSHLDLPHLTPNLKKFNPNLNQPPKYPPFNEGHLPPNKQIHGLTPPSYNKNKPFSQPIKEQPFPTRHKAYPQPNFDLIQSITYQLGPNGPKMI</sequence>
<feature type="region of interest" description="Disordered" evidence="1">
    <location>
        <begin position="96"/>
        <end position="124"/>
    </location>
</feature>
<feature type="compositionally biased region" description="Polar residues" evidence="1">
    <location>
        <begin position="451"/>
        <end position="460"/>
    </location>
</feature>
<proteinExistence type="predicted"/>